<evidence type="ECO:0000313" key="9">
    <source>
        <dbReference type="Proteomes" id="UP000244729"/>
    </source>
</evidence>
<organism evidence="8 9">
    <name type="scientific">Agromyces badenianii</name>
    <dbReference type="NCBI Taxonomy" id="2080742"/>
    <lineage>
        <taxon>Bacteria</taxon>
        <taxon>Bacillati</taxon>
        <taxon>Actinomycetota</taxon>
        <taxon>Actinomycetes</taxon>
        <taxon>Micrococcales</taxon>
        <taxon>Microbacteriaceae</taxon>
        <taxon>Agromyces</taxon>
    </lineage>
</organism>
<dbReference type="PANTHER" id="PTHR21716:SF53">
    <property type="entry name" value="PERMEASE PERM-RELATED"/>
    <property type="match status" value="1"/>
</dbReference>
<gene>
    <name evidence="8" type="ORF">DCE93_00820</name>
</gene>
<keyword evidence="9" id="KW-1185">Reference proteome</keyword>
<dbReference type="Proteomes" id="UP000244729">
    <property type="component" value="Chromosome"/>
</dbReference>
<evidence type="ECO:0000256" key="2">
    <source>
        <dbReference type="ARBA" id="ARBA00009773"/>
    </source>
</evidence>
<dbReference type="EMBL" id="CP028913">
    <property type="protein sequence ID" value="AWB94393.1"/>
    <property type="molecule type" value="Genomic_DNA"/>
</dbReference>
<reference evidence="8 9" key="1">
    <citation type="submission" date="2018-04" db="EMBL/GenBank/DDBJ databases">
        <authorList>
            <person name="Li J."/>
        </authorList>
    </citation>
    <scope>NUCLEOTIDE SEQUENCE [LARGE SCALE GENOMIC DNA]</scope>
    <source>
        <strain evidence="9">30A</strain>
    </source>
</reference>
<keyword evidence="6" id="KW-1133">Transmembrane helix</keyword>
<sequence length="366" mass="39053">MNTTERLRRRSADSETRTTGLFANNPFRWGFIVTLGVLLAVLLAMIVVNLQSVLLSVFIAAFVALGLDPLIRWFQRRGLSRGGAIVTVIILFIVVVLGIVWIVVPPVIEQATALIKNLPSQITKLQGSDWFEQVDETTNGFASAAIAWVGKLLGDPNTWATIGGGALQLGASLVNAVSTSVFVVVLSIYFIATLDTTKRACYLLISASHRSRVVDYAERIMNSVGRYLSGMVVLAFLNAVFSTILLTLVGVPYALIIGVIALFVTLIPLIGTVLTTTLMTIIALFTSPAAGLIVLLVMLVYMQVEAYILTPKVMGKAVQVPGTIVLISALAGGTLLGLLGALVAIPISAGILLIIREVVIPQKARS</sequence>
<evidence type="ECO:0000256" key="5">
    <source>
        <dbReference type="ARBA" id="ARBA00022692"/>
    </source>
</evidence>
<dbReference type="RefSeq" id="WP_108594220.1">
    <property type="nucleotide sequence ID" value="NZ_CP028913.1"/>
</dbReference>
<dbReference type="GO" id="GO:0055085">
    <property type="term" value="P:transmembrane transport"/>
    <property type="evidence" value="ECO:0007669"/>
    <property type="project" value="TreeGrafter"/>
</dbReference>
<comment type="similarity">
    <text evidence="2">Belongs to the autoinducer-2 exporter (AI-2E) (TC 2.A.86) family.</text>
</comment>
<proteinExistence type="inferred from homology"/>
<keyword evidence="5" id="KW-0812">Transmembrane</keyword>
<dbReference type="Pfam" id="PF01594">
    <property type="entry name" value="AI-2E_transport"/>
    <property type="match status" value="1"/>
</dbReference>
<evidence type="ECO:0000256" key="4">
    <source>
        <dbReference type="ARBA" id="ARBA00022475"/>
    </source>
</evidence>
<evidence type="ECO:0000256" key="3">
    <source>
        <dbReference type="ARBA" id="ARBA00022448"/>
    </source>
</evidence>
<dbReference type="PANTHER" id="PTHR21716">
    <property type="entry name" value="TRANSMEMBRANE PROTEIN"/>
    <property type="match status" value="1"/>
</dbReference>
<evidence type="ECO:0000256" key="1">
    <source>
        <dbReference type="ARBA" id="ARBA00004651"/>
    </source>
</evidence>
<keyword evidence="7" id="KW-0472">Membrane</keyword>
<comment type="subcellular location">
    <subcellularLocation>
        <location evidence="1">Cell membrane</location>
        <topology evidence="1">Multi-pass membrane protein</topology>
    </subcellularLocation>
</comment>
<dbReference type="OrthoDB" id="4016357at2"/>
<keyword evidence="4" id="KW-1003">Cell membrane</keyword>
<evidence type="ECO:0000256" key="6">
    <source>
        <dbReference type="ARBA" id="ARBA00022989"/>
    </source>
</evidence>
<dbReference type="KEGG" id="agm:DCE93_00820"/>
<accession>A0A2S0WSS1</accession>
<protein>
    <submittedName>
        <fullName evidence="8">AI-2E family transporter</fullName>
    </submittedName>
</protein>
<evidence type="ECO:0000313" key="8">
    <source>
        <dbReference type="EMBL" id="AWB94393.1"/>
    </source>
</evidence>
<name>A0A2S0WSS1_9MICO</name>
<dbReference type="AlphaFoldDB" id="A0A2S0WSS1"/>
<dbReference type="GO" id="GO:0005886">
    <property type="term" value="C:plasma membrane"/>
    <property type="evidence" value="ECO:0007669"/>
    <property type="project" value="UniProtKB-SubCell"/>
</dbReference>
<evidence type="ECO:0000256" key="7">
    <source>
        <dbReference type="ARBA" id="ARBA00023136"/>
    </source>
</evidence>
<dbReference type="InterPro" id="IPR002549">
    <property type="entry name" value="AI-2E-like"/>
</dbReference>
<keyword evidence="3" id="KW-0813">Transport</keyword>